<comment type="function">
    <text evidence="3">Probable essential component of SCF (SKP1-CUL1-F-box protein) E3 ubiquitin-protein ligase complexes, which mediate the ubiquitination and subsequent proteasomal degradation of target proteins. Regulates cell proliferation during embryonic and larval development.</text>
</comment>
<dbReference type="InterPro" id="IPR016073">
    <property type="entry name" value="Skp1_comp_POZ"/>
</dbReference>
<organism evidence="6 7">
    <name type="scientific">Ditylenchus dipsaci</name>
    <dbReference type="NCBI Taxonomy" id="166011"/>
    <lineage>
        <taxon>Eukaryota</taxon>
        <taxon>Metazoa</taxon>
        <taxon>Ecdysozoa</taxon>
        <taxon>Nematoda</taxon>
        <taxon>Chromadorea</taxon>
        <taxon>Rhabditida</taxon>
        <taxon>Tylenchina</taxon>
        <taxon>Tylenchomorpha</taxon>
        <taxon>Sphaerularioidea</taxon>
        <taxon>Anguinidae</taxon>
        <taxon>Anguininae</taxon>
        <taxon>Ditylenchus</taxon>
    </lineage>
</organism>
<keyword evidence="6" id="KW-1185">Reference proteome</keyword>
<comment type="pathway">
    <text evidence="3">Protein modification; protein ubiquitination.</text>
</comment>
<evidence type="ECO:0000259" key="5">
    <source>
        <dbReference type="Pfam" id="PF03931"/>
    </source>
</evidence>
<dbReference type="Proteomes" id="UP000887574">
    <property type="component" value="Unplaced"/>
</dbReference>
<proteinExistence type="inferred from homology"/>
<sequence>MQQYDQKKTVKCRTQDNQLIAVPLNPLAQSNTLLEMFQNSQFDLDDPKIEISLPGISSEILLKIIEWCVAHDGLDELVVQVNEENGERIWLEMTEEEKQFFQVDTNNLMLLLNAANYLDIKSLYLYGCQAAAHIMKNNAVEQIRQRFNLPDDVTEEDKETIKKNNFWACLLDP</sequence>
<evidence type="ECO:0000256" key="1">
    <source>
        <dbReference type="ARBA" id="ARBA00009993"/>
    </source>
</evidence>
<dbReference type="InterPro" id="IPR016897">
    <property type="entry name" value="SKP1"/>
</dbReference>
<evidence type="ECO:0000256" key="2">
    <source>
        <dbReference type="ARBA" id="ARBA00022786"/>
    </source>
</evidence>
<evidence type="ECO:0000313" key="7">
    <source>
        <dbReference type="WBParaSite" id="jg4440"/>
    </source>
</evidence>
<dbReference type="WBParaSite" id="jg4440">
    <property type="protein sequence ID" value="jg4440"/>
    <property type="gene ID" value="jg4440"/>
</dbReference>
<dbReference type="Gene3D" id="3.30.710.10">
    <property type="entry name" value="Potassium Channel Kv1.1, Chain A"/>
    <property type="match status" value="1"/>
</dbReference>
<dbReference type="SUPFAM" id="SSF81382">
    <property type="entry name" value="Skp1 dimerisation domain-like"/>
    <property type="match status" value="1"/>
</dbReference>
<dbReference type="GO" id="GO:0006511">
    <property type="term" value="P:ubiquitin-dependent protein catabolic process"/>
    <property type="evidence" value="ECO:0007669"/>
    <property type="project" value="InterPro"/>
</dbReference>
<accession>A0A915EBL7</accession>
<dbReference type="AlphaFoldDB" id="A0A915EBL7"/>
<evidence type="ECO:0000256" key="3">
    <source>
        <dbReference type="PIRNR" id="PIRNR028729"/>
    </source>
</evidence>
<dbReference type="InterPro" id="IPR036296">
    <property type="entry name" value="SKP1-like_dim_sf"/>
</dbReference>
<dbReference type="Pfam" id="PF03931">
    <property type="entry name" value="Skp1_POZ"/>
    <property type="match status" value="1"/>
</dbReference>
<feature type="domain" description="SKP1 component dimerisation" evidence="4">
    <location>
        <begin position="121"/>
        <end position="168"/>
    </location>
</feature>
<feature type="domain" description="SKP1 component POZ" evidence="5">
    <location>
        <begin position="9"/>
        <end position="71"/>
    </location>
</feature>
<evidence type="ECO:0000313" key="6">
    <source>
        <dbReference type="Proteomes" id="UP000887574"/>
    </source>
</evidence>
<dbReference type="InterPro" id="IPR011333">
    <property type="entry name" value="SKP1/BTB/POZ_sf"/>
</dbReference>
<protein>
    <recommendedName>
        <fullName evidence="3">Skp1-related protein</fullName>
    </recommendedName>
</protein>
<evidence type="ECO:0000259" key="4">
    <source>
        <dbReference type="Pfam" id="PF01466"/>
    </source>
</evidence>
<reference evidence="7" key="1">
    <citation type="submission" date="2022-11" db="UniProtKB">
        <authorList>
            <consortium name="WormBaseParasite"/>
        </authorList>
    </citation>
    <scope>IDENTIFICATION</scope>
</reference>
<dbReference type="PIRSF" id="PIRSF028729">
    <property type="entry name" value="E3_ubiquit_lig_SCF_Skp"/>
    <property type="match status" value="1"/>
</dbReference>
<dbReference type="SMART" id="SM00512">
    <property type="entry name" value="Skp1"/>
    <property type="match status" value="1"/>
</dbReference>
<dbReference type="InterPro" id="IPR001232">
    <property type="entry name" value="SKP1-like"/>
</dbReference>
<keyword evidence="2 3" id="KW-0833">Ubl conjugation pathway</keyword>
<dbReference type="PANTHER" id="PTHR11165">
    <property type="entry name" value="SKP1"/>
    <property type="match status" value="1"/>
</dbReference>
<comment type="similarity">
    <text evidence="1 3">Belongs to the SKP1 family.</text>
</comment>
<dbReference type="Pfam" id="PF01466">
    <property type="entry name" value="Skp1"/>
    <property type="match status" value="1"/>
</dbReference>
<dbReference type="InterPro" id="IPR016072">
    <property type="entry name" value="Skp1_comp_dimer"/>
</dbReference>
<name>A0A915EBL7_9BILA</name>
<dbReference type="SUPFAM" id="SSF54695">
    <property type="entry name" value="POZ domain"/>
    <property type="match status" value="1"/>
</dbReference>